<dbReference type="InterPro" id="IPR051812">
    <property type="entry name" value="SPI_LacAB/RpiB"/>
</dbReference>
<accession>A0A0B8Q440</accession>
<gene>
    <name evidence="3" type="ORF">JCM19241_2741</name>
</gene>
<keyword evidence="2 3" id="KW-0413">Isomerase</keyword>
<dbReference type="PANTHER" id="PTHR43732:SF1">
    <property type="entry name" value="RIBOSE 5-PHOSPHATE ISOMERASE"/>
    <property type="match status" value="1"/>
</dbReference>
<dbReference type="GO" id="GO:0005975">
    <property type="term" value="P:carbohydrate metabolic process"/>
    <property type="evidence" value="ECO:0007669"/>
    <property type="project" value="InterPro"/>
</dbReference>
<dbReference type="Pfam" id="PF02502">
    <property type="entry name" value="LacAB_rpiB"/>
    <property type="match status" value="1"/>
</dbReference>
<dbReference type="PANTHER" id="PTHR43732">
    <property type="entry name" value="RIBOSE 5-PHOSPHATE ISOMERASE-RELATED"/>
    <property type="match status" value="1"/>
</dbReference>
<reference evidence="3 4" key="1">
    <citation type="submission" date="2015-01" db="EMBL/GenBank/DDBJ databases">
        <title>Vibrio sp. C94 JCM 19241 whole genome shotgun sequence.</title>
        <authorList>
            <person name="Sawabe T."/>
            <person name="Meirelles P."/>
            <person name="Feng G."/>
            <person name="Sayaka M."/>
            <person name="Hattori M."/>
            <person name="Ohkuma M."/>
        </authorList>
    </citation>
    <scope>NUCLEOTIDE SEQUENCE [LARGE SCALE GENOMIC DNA]</scope>
    <source>
        <strain evidence="4">JCM 19241</strain>
    </source>
</reference>
<dbReference type="Gene3D" id="3.40.1400.10">
    <property type="entry name" value="Sugar-phosphate isomerase, RpiB/LacA/LacB"/>
    <property type="match status" value="1"/>
</dbReference>
<dbReference type="Proteomes" id="UP000031666">
    <property type="component" value="Unassembled WGS sequence"/>
</dbReference>
<evidence type="ECO:0000256" key="1">
    <source>
        <dbReference type="ARBA" id="ARBA00008754"/>
    </source>
</evidence>
<protein>
    <submittedName>
        <fullName evidence="3">Ribose 5-phosphate isomerase B</fullName>
        <ecNumber evidence="3">5.3.1.6</ecNumber>
    </submittedName>
</protein>
<comment type="caution">
    <text evidence="3">The sequence shown here is derived from an EMBL/GenBank/DDBJ whole genome shotgun (WGS) entry which is preliminary data.</text>
</comment>
<reference evidence="3 4" key="2">
    <citation type="submission" date="2015-01" db="EMBL/GenBank/DDBJ databases">
        <authorList>
            <consortium name="NBRP consortium"/>
            <person name="Sawabe T."/>
            <person name="Meirelles P."/>
            <person name="Feng G."/>
            <person name="Sayaka M."/>
            <person name="Hattori M."/>
            <person name="Ohkuma M."/>
        </authorList>
    </citation>
    <scope>NUCLEOTIDE SEQUENCE [LARGE SCALE GENOMIC DNA]</scope>
    <source>
        <strain evidence="4">JCM 19241</strain>
    </source>
</reference>
<dbReference type="AlphaFoldDB" id="A0A0B8Q440"/>
<comment type="similarity">
    <text evidence="1">Belongs to the LacAB/RpiB family.</text>
</comment>
<dbReference type="GO" id="GO:0004751">
    <property type="term" value="F:ribose-5-phosphate isomerase activity"/>
    <property type="evidence" value="ECO:0007669"/>
    <property type="project" value="UniProtKB-EC"/>
</dbReference>
<evidence type="ECO:0000256" key="2">
    <source>
        <dbReference type="ARBA" id="ARBA00023235"/>
    </source>
</evidence>
<dbReference type="STRING" id="1481914.JCM19241_2741"/>
<proteinExistence type="inferred from homology"/>
<organism evidence="3 4">
    <name type="scientific">Vibrio ishigakensis</name>
    <dbReference type="NCBI Taxonomy" id="1481914"/>
    <lineage>
        <taxon>Bacteria</taxon>
        <taxon>Pseudomonadati</taxon>
        <taxon>Pseudomonadota</taxon>
        <taxon>Gammaproteobacteria</taxon>
        <taxon>Vibrionales</taxon>
        <taxon>Vibrionaceae</taxon>
        <taxon>Vibrio</taxon>
    </lineage>
</organism>
<dbReference type="InterPro" id="IPR036569">
    <property type="entry name" value="RpiB_LacA_LacB_sf"/>
</dbReference>
<evidence type="ECO:0000313" key="3">
    <source>
        <dbReference type="EMBL" id="GAM73286.1"/>
    </source>
</evidence>
<dbReference type="EMBL" id="BBSC01000001">
    <property type="protein sequence ID" value="GAM73286.1"/>
    <property type="molecule type" value="Genomic_DNA"/>
</dbReference>
<name>A0A0B8Q440_9VIBR</name>
<sequence length="76" mass="8345">MANKVPGIRAALCHDTFSAERARKSNDAQIITMGARVIGNELAKSILDTWLASEFTDGPSTPKVNRIKEIEKEFIA</sequence>
<evidence type="ECO:0000313" key="4">
    <source>
        <dbReference type="Proteomes" id="UP000031666"/>
    </source>
</evidence>
<dbReference type="EC" id="5.3.1.6" evidence="3"/>
<dbReference type="SUPFAM" id="SSF89623">
    <property type="entry name" value="Ribose/Galactose isomerase RpiB/AlsB"/>
    <property type="match status" value="1"/>
</dbReference>
<dbReference type="InterPro" id="IPR003500">
    <property type="entry name" value="RpiB_LacA_LacB"/>
</dbReference>